<dbReference type="CDD" id="cd00104">
    <property type="entry name" value="KAZAL_FS"/>
    <property type="match status" value="3"/>
</dbReference>
<protein>
    <submittedName>
        <fullName evidence="3">Putative serine protease inhibitor serpin-6</fullName>
    </submittedName>
</protein>
<dbReference type="Pfam" id="PF07648">
    <property type="entry name" value="Kazal_2"/>
    <property type="match status" value="2"/>
</dbReference>
<dbReference type="InterPro" id="IPR002350">
    <property type="entry name" value="Kazal_dom"/>
</dbReference>
<dbReference type="AlphaFoldDB" id="A0A023EKZ8"/>
<dbReference type="InterPro" id="IPR036058">
    <property type="entry name" value="Kazal_dom_sf"/>
</dbReference>
<dbReference type="VEuPathDB" id="VectorBase:AALC636_007209"/>
<dbReference type="PANTHER" id="PTHR21179">
    <property type="entry name" value="SERINE-TYPE ENDOPEPTIDASE INHIBITOR"/>
    <property type="match status" value="1"/>
</dbReference>
<evidence type="ECO:0000259" key="2">
    <source>
        <dbReference type="PROSITE" id="PS51465"/>
    </source>
</evidence>
<dbReference type="SMART" id="SM00280">
    <property type="entry name" value="KAZAL"/>
    <property type="match status" value="3"/>
</dbReference>
<dbReference type="VEuPathDB" id="VectorBase:AALFPA_060226"/>
<organism evidence="3">
    <name type="scientific">Aedes albopictus</name>
    <name type="common">Asian tiger mosquito</name>
    <name type="synonym">Stegomyia albopicta</name>
    <dbReference type="NCBI Taxonomy" id="7160"/>
    <lineage>
        <taxon>Eukaryota</taxon>
        <taxon>Metazoa</taxon>
        <taxon>Ecdysozoa</taxon>
        <taxon>Arthropoda</taxon>
        <taxon>Hexapoda</taxon>
        <taxon>Insecta</taxon>
        <taxon>Pterygota</taxon>
        <taxon>Neoptera</taxon>
        <taxon>Endopterygota</taxon>
        <taxon>Diptera</taxon>
        <taxon>Nematocera</taxon>
        <taxon>Culicoidea</taxon>
        <taxon>Culicidae</taxon>
        <taxon>Culicinae</taxon>
        <taxon>Aedini</taxon>
        <taxon>Aedes</taxon>
        <taxon>Stegomyia</taxon>
    </lineage>
</organism>
<feature type="chain" id="PRO_5001514036" evidence="1">
    <location>
        <begin position="21"/>
        <end position="246"/>
    </location>
</feature>
<dbReference type="GO" id="GO:0004867">
    <property type="term" value="F:serine-type endopeptidase inhibitor activity"/>
    <property type="evidence" value="ECO:0007669"/>
    <property type="project" value="InterPro"/>
</dbReference>
<keyword evidence="1" id="KW-0732">Signal</keyword>
<evidence type="ECO:0000256" key="1">
    <source>
        <dbReference type="SAM" id="SignalP"/>
    </source>
</evidence>
<evidence type="ECO:0000313" key="3">
    <source>
        <dbReference type="EMBL" id="JAC09878.1"/>
    </source>
</evidence>
<dbReference type="SUPFAM" id="SSF100895">
    <property type="entry name" value="Kazal-type serine protease inhibitors"/>
    <property type="match status" value="3"/>
</dbReference>
<dbReference type="PROSITE" id="PS51465">
    <property type="entry name" value="KAZAL_2"/>
    <property type="match status" value="2"/>
</dbReference>
<dbReference type="Pfam" id="PF00050">
    <property type="entry name" value="Kazal_1"/>
    <property type="match status" value="1"/>
</dbReference>
<name>A0A023EKZ8_AEDAL</name>
<reference evidence="3" key="1">
    <citation type="journal article" date="2014" name="PLoS Negl. Trop. Dis.">
        <title>Identification and characterization of seminal fluid proteins in the Asian tiger mosquito, Aedes albopictus.</title>
        <authorList>
            <person name="Boes K.E."/>
            <person name="Ribeiro J.M."/>
            <person name="Wong A."/>
            <person name="Harrington L.C."/>
            <person name="Wolfner M.F."/>
            <person name="Sirot L.K."/>
        </authorList>
    </citation>
    <scope>NUCLEOTIDE SEQUENCE</scope>
    <source>
        <tissue evidence="3">Reproductive organs</tissue>
    </source>
</reference>
<feature type="domain" description="Kazal-like" evidence="2">
    <location>
        <begin position="36"/>
        <end position="93"/>
    </location>
</feature>
<sequence>MKFVLIESLLLVATLSYVHTTYVVYPPKYELSDSQTTELMSCLGPTENEADPQSKYEPICGTDGFSYYNKHQMKCLARTIPSVAFAFYGRCPNEPMFLPLESARGTELLGKPKAFADFQHCLETCAVFRPVCGNDLKTYTSPCALECAKAHRPTLELKGNGFCLEDQSVDGKCPEILQPFCGTDGITYLNYCHLKFAQLHAKELLPAHMGDCVRRLITVKGELPNKRKKSGCGCGGGGGGCGGCGK</sequence>
<dbReference type="EMBL" id="GAPW01003720">
    <property type="protein sequence ID" value="JAC09878.1"/>
    <property type="molecule type" value="mRNA"/>
</dbReference>
<proteinExistence type="evidence at transcript level"/>
<dbReference type="InterPro" id="IPR039932">
    <property type="entry name" value="Spink4-like"/>
</dbReference>
<feature type="domain" description="Kazal-like" evidence="2">
    <location>
        <begin position="157"/>
        <end position="214"/>
    </location>
</feature>
<feature type="signal peptide" evidence="1">
    <location>
        <begin position="1"/>
        <end position="20"/>
    </location>
</feature>
<dbReference type="Gene3D" id="3.30.60.30">
    <property type="match status" value="3"/>
</dbReference>
<dbReference type="PANTHER" id="PTHR21179:SF1">
    <property type="entry name" value="KAZ1-TYPE SERINE PROTEASE INHIBITOR-LIKE PROTEIN TYPE EPSILON-RELATED"/>
    <property type="match status" value="1"/>
</dbReference>
<accession>A0A023EKZ8</accession>
<dbReference type="VEuPathDB" id="VectorBase:AALF013236"/>